<name>A0ACC1JG51_9FUNG</name>
<proteinExistence type="predicted"/>
<evidence type="ECO:0000313" key="1">
    <source>
        <dbReference type="EMBL" id="KAJ1950246.1"/>
    </source>
</evidence>
<comment type="caution">
    <text evidence="1">The sequence shown here is derived from an EMBL/GenBank/DDBJ whole genome shotgun (WGS) entry which is preliminary data.</text>
</comment>
<accession>A0ACC1JG51</accession>
<sequence>MDLVPMHQVYKSLVWTDQVLLGTTGTPYAFESLMGMSSGLAYAPIEERPAFMGAFRVTLDLSEQPITPERTTLESALYQATTDYNYAFSLSSLCRIYYFLRRLTPFNLDDQSLDKLISTLQSDDLAGDDTTDALDACLGQLEAEYPGIKLFVNFVRLEANIMQESRLSLEPFDTLRAALPQDGELYLKTLQCVADCLQRNAGITQMLNEVRKLYDDSSLAEFWPAASGLVWEINDAAAADIQQFDDDEDDGEFGDDEFGTIDDDGAKSIAESFHTAEMPAGIVQ</sequence>
<evidence type="ECO:0000313" key="2">
    <source>
        <dbReference type="Proteomes" id="UP001150603"/>
    </source>
</evidence>
<protein>
    <submittedName>
        <fullName evidence="1">Uncharacterized protein</fullName>
    </submittedName>
</protein>
<keyword evidence="2" id="KW-1185">Reference proteome</keyword>
<gene>
    <name evidence="1" type="ORF">FBU59_000768</name>
</gene>
<organism evidence="1 2">
    <name type="scientific">Linderina macrospora</name>
    <dbReference type="NCBI Taxonomy" id="4868"/>
    <lineage>
        <taxon>Eukaryota</taxon>
        <taxon>Fungi</taxon>
        <taxon>Fungi incertae sedis</taxon>
        <taxon>Zoopagomycota</taxon>
        <taxon>Kickxellomycotina</taxon>
        <taxon>Kickxellomycetes</taxon>
        <taxon>Kickxellales</taxon>
        <taxon>Kickxellaceae</taxon>
        <taxon>Linderina</taxon>
    </lineage>
</organism>
<reference evidence="1" key="1">
    <citation type="submission" date="2022-07" db="EMBL/GenBank/DDBJ databases">
        <title>Phylogenomic reconstructions and comparative analyses of Kickxellomycotina fungi.</title>
        <authorList>
            <person name="Reynolds N.K."/>
            <person name="Stajich J.E."/>
            <person name="Barry K."/>
            <person name="Grigoriev I.V."/>
            <person name="Crous P."/>
            <person name="Smith M.E."/>
        </authorList>
    </citation>
    <scope>NUCLEOTIDE SEQUENCE</scope>
    <source>
        <strain evidence="1">NRRL 5244</strain>
    </source>
</reference>
<dbReference type="EMBL" id="JANBPW010000248">
    <property type="protein sequence ID" value="KAJ1950246.1"/>
    <property type="molecule type" value="Genomic_DNA"/>
</dbReference>
<dbReference type="Proteomes" id="UP001150603">
    <property type="component" value="Unassembled WGS sequence"/>
</dbReference>